<reference evidence="11" key="1">
    <citation type="submission" date="2023-07" db="EMBL/GenBank/DDBJ databases">
        <authorList>
            <person name="Stuckert A."/>
        </authorList>
    </citation>
    <scope>NUCLEOTIDE SEQUENCE</scope>
</reference>
<feature type="transmembrane region" description="Helical" evidence="9">
    <location>
        <begin position="120"/>
        <end position="142"/>
    </location>
</feature>
<gene>
    <name evidence="11" type="ORF">RIMI_LOCUS15682260</name>
</gene>
<feature type="transmembrane region" description="Helical" evidence="9">
    <location>
        <begin position="202"/>
        <end position="223"/>
    </location>
</feature>
<feature type="transmembrane region" description="Helical" evidence="9">
    <location>
        <begin position="339"/>
        <end position="358"/>
    </location>
</feature>
<dbReference type="Proteomes" id="UP001176940">
    <property type="component" value="Unassembled WGS sequence"/>
</dbReference>
<dbReference type="PANTHER" id="PTHR26450">
    <property type="entry name" value="OLFACTORY RECEPTOR 56B1-RELATED"/>
    <property type="match status" value="1"/>
</dbReference>
<dbReference type="InterPro" id="IPR000725">
    <property type="entry name" value="Olfact_rcpt"/>
</dbReference>
<name>A0ABN9M610_9NEOB</name>
<keyword evidence="6 9" id="KW-0472">Membrane</keyword>
<evidence type="ECO:0000256" key="3">
    <source>
        <dbReference type="ARBA" id="ARBA00022692"/>
    </source>
</evidence>
<evidence type="ECO:0000256" key="8">
    <source>
        <dbReference type="SAM" id="MobiDB-lite"/>
    </source>
</evidence>
<feature type="transmembrane region" description="Helical" evidence="9">
    <location>
        <begin position="89"/>
        <end position="114"/>
    </location>
</feature>
<protein>
    <recommendedName>
        <fullName evidence="10">G-protein coupled receptors family 1 profile domain-containing protein</fullName>
    </recommendedName>
</protein>
<feature type="transmembrane region" description="Helical" evidence="9">
    <location>
        <begin position="262"/>
        <end position="283"/>
    </location>
</feature>
<proteinExistence type="predicted"/>
<evidence type="ECO:0000256" key="5">
    <source>
        <dbReference type="ARBA" id="ARBA00022989"/>
    </source>
</evidence>
<keyword evidence="4" id="KW-0552">Olfaction</keyword>
<accession>A0ABN9M610</accession>
<feature type="transmembrane region" description="Helical" evidence="9">
    <location>
        <begin position="304"/>
        <end position="323"/>
    </location>
</feature>
<evidence type="ECO:0000313" key="11">
    <source>
        <dbReference type="EMBL" id="CAJ0956838.1"/>
    </source>
</evidence>
<evidence type="ECO:0000256" key="2">
    <source>
        <dbReference type="ARBA" id="ARBA00022606"/>
    </source>
</evidence>
<dbReference type="Gene3D" id="1.20.1070.10">
    <property type="entry name" value="Rhodopsin 7-helix transmembrane proteins"/>
    <property type="match status" value="1"/>
</dbReference>
<comment type="subcellular location">
    <subcellularLocation>
        <location evidence="1">Membrane</location>
        <topology evidence="1">Multi-pass membrane protein</topology>
    </subcellularLocation>
</comment>
<sequence>MMMERSRETATSSSRETAMHCTGHRSVARSGKVLGWIRGADGGHYDPFFLRFKVGDDEMEASGLNKNVSFTYTEFILLPFPGVTLYRKILVIPFFMAYSLILALNLLIPFIIWWERNLHAPMYILIGLLLIMNVISTTTVVPQMLLSFLGQNRIFLSSCFAQMFFVYSAIMFKSVVFLLMAFDRFVAICHPLRYLDIINRNTLLQLWMAGLTRNCILVSLVVFLASRVQYCKSNLIQNFVCEFAVLLNLACGDISRTQLVGLMIRTGVTVSDVSLLLVCYLRVLNVALKMTKGSGRRKALRTCGMHLLVALTVYSCGFLSFIFNKVEESISPDSQNLSSVIYFLLPAALNPIIYGFGVKEIKDCLVKKLMSNICGQQTLVSHVV</sequence>
<evidence type="ECO:0000256" key="9">
    <source>
        <dbReference type="SAM" id="Phobius"/>
    </source>
</evidence>
<dbReference type="PANTHER" id="PTHR26450:SF440">
    <property type="entry name" value="OLFACTORY RECEPTOR"/>
    <property type="match status" value="1"/>
</dbReference>
<feature type="domain" description="G-protein coupled receptors family 1 profile" evidence="10">
    <location>
        <begin position="104"/>
        <end position="354"/>
    </location>
</feature>
<keyword evidence="7" id="KW-0807">Transducer</keyword>
<dbReference type="SUPFAM" id="SSF81321">
    <property type="entry name" value="Family A G protein-coupled receptor-like"/>
    <property type="match status" value="1"/>
</dbReference>
<evidence type="ECO:0000256" key="1">
    <source>
        <dbReference type="ARBA" id="ARBA00004141"/>
    </source>
</evidence>
<dbReference type="Pfam" id="PF13853">
    <property type="entry name" value="7tm_4"/>
    <property type="match status" value="1"/>
</dbReference>
<dbReference type="PRINTS" id="PR00245">
    <property type="entry name" value="OLFACTORYR"/>
</dbReference>
<dbReference type="EMBL" id="CAUEEQ010042572">
    <property type="protein sequence ID" value="CAJ0956838.1"/>
    <property type="molecule type" value="Genomic_DNA"/>
</dbReference>
<keyword evidence="12" id="KW-1185">Reference proteome</keyword>
<evidence type="ECO:0000256" key="7">
    <source>
        <dbReference type="ARBA" id="ARBA00023224"/>
    </source>
</evidence>
<evidence type="ECO:0000259" key="10">
    <source>
        <dbReference type="PROSITE" id="PS50262"/>
    </source>
</evidence>
<dbReference type="InterPro" id="IPR050402">
    <property type="entry name" value="OR51/52/56-like"/>
</dbReference>
<evidence type="ECO:0000256" key="6">
    <source>
        <dbReference type="ARBA" id="ARBA00023136"/>
    </source>
</evidence>
<keyword evidence="3 9" id="KW-0812">Transmembrane</keyword>
<keyword evidence="5 9" id="KW-1133">Transmembrane helix</keyword>
<comment type="caution">
    <text evidence="11">The sequence shown here is derived from an EMBL/GenBank/DDBJ whole genome shotgun (WGS) entry which is preliminary data.</text>
</comment>
<feature type="transmembrane region" description="Helical" evidence="9">
    <location>
        <begin position="154"/>
        <end position="182"/>
    </location>
</feature>
<keyword evidence="2" id="KW-0716">Sensory transduction</keyword>
<organism evidence="11 12">
    <name type="scientific">Ranitomeya imitator</name>
    <name type="common">mimic poison frog</name>
    <dbReference type="NCBI Taxonomy" id="111125"/>
    <lineage>
        <taxon>Eukaryota</taxon>
        <taxon>Metazoa</taxon>
        <taxon>Chordata</taxon>
        <taxon>Craniata</taxon>
        <taxon>Vertebrata</taxon>
        <taxon>Euteleostomi</taxon>
        <taxon>Amphibia</taxon>
        <taxon>Batrachia</taxon>
        <taxon>Anura</taxon>
        <taxon>Neobatrachia</taxon>
        <taxon>Hyloidea</taxon>
        <taxon>Dendrobatidae</taxon>
        <taxon>Dendrobatinae</taxon>
        <taxon>Ranitomeya</taxon>
    </lineage>
</organism>
<dbReference type="InterPro" id="IPR017452">
    <property type="entry name" value="GPCR_Rhodpsn_7TM"/>
</dbReference>
<evidence type="ECO:0000313" key="12">
    <source>
        <dbReference type="Proteomes" id="UP001176940"/>
    </source>
</evidence>
<feature type="region of interest" description="Disordered" evidence="8">
    <location>
        <begin position="1"/>
        <end position="20"/>
    </location>
</feature>
<evidence type="ECO:0000256" key="4">
    <source>
        <dbReference type="ARBA" id="ARBA00022725"/>
    </source>
</evidence>
<dbReference type="PROSITE" id="PS50262">
    <property type="entry name" value="G_PROTEIN_RECEP_F1_2"/>
    <property type="match status" value="1"/>
</dbReference>